<comment type="subcellular location">
    <subcellularLocation>
        <location evidence="1">Cell outer membrane</location>
        <topology evidence="1">Multi-pass membrane protein</topology>
    </subcellularLocation>
</comment>
<evidence type="ECO:0000256" key="5">
    <source>
        <dbReference type="ARBA" id="ARBA00022729"/>
    </source>
</evidence>
<proteinExistence type="predicted"/>
<reference evidence="14 15" key="1">
    <citation type="submission" date="2018-05" db="EMBL/GenBank/DDBJ databases">
        <title>Abyssibacter profundi OUC007T gen. nov., sp. nov, a marine bacterium isolated from seawater of the Mariana Trench.</title>
        <authorList>
            <person name="Zhou S."/>
        </authorList>
    </citation>
    <scope>NUCLEOTIDE SEQUENCE [LARGE SCALE GENOMIC DNA]</scope>
    <source>
        <strain evidence="14 15">OUC007</strain>
    </source>
</reference>
<evidence type="ECO:0000259" key="13">
    <source>
        <dbReference type="PROSITE" id="PS51123"/>
    </source>
</evidence>
<dbReference type="PANTHER" id="PTHR30329">
    <property type="entry name" value="STATOR ELEMENT OF FLAGELLAR MOTOR COMPLEX"/>
    <property type="match status" value="1"/>
</dbReference>
<dbReference type="OrthoDB" id="9805832at2"/>
<dbReference type="PANTHER" id="PTHR30329:SF21">
    <property type="entry name" value="LIPOPROTEIN YIAD-RELATED"/>
    <property type="match status" value="1"/>
</dbReference>
<keyword evidence="6" id="KW-0406">Ion transport</keyword>
<keyword evidence="7" id="KW-0626">Porin</keyword>
<dbReference type="Pfam" id="PF02412">
    <property type="entry name" value="TSP_3"/>
    <property type="match status" value="4"/>
</dbReference>
<dbReference type="InterPro" id="IPR011250">
    <property type="entry name" value="OMP/PagP_B-barrel"/>
</dbReference>
<keyword evidence="5 12" id="KW-0732">Signal</keyword>
<dbReference type="RefSeq" id="WP_109718875.1">
    <property type="nucleotide sequence ID" value="NZ_QEQK01000002.1"/>
</dbReference>
<evidence type="ECO:0000256" key="12">
    <source>
        <dbReference type="SAM" id="SignalP"/>
    </source>
</evidence>
<dbReference type="PRINTS" id="PR01021">
    <property type="entry name" value="OMPADOMAIN"/>
</dbReference>
<dbReference type="GO" id="GO:0046930">
    <property type="term" value="C:pore complex"/>
    <property type="evidence" value="ECO:0007669"/>
    <property type="project" value="UniProtKB-KW"/>
</dbReference>
<dbReference type="Proteomes" id="UP000251800">
    <property type="component" value="Unassembled WGS sequence"/>
</dbReference>
<dbReference type="SUPFAM" id="SSF103088">
    <property type="entry name" value="OmpA-like"/>
    <property type="match status" value="1"/>
</dbReference>
<feature type="region of interest" description="Disordered" evidence="11">
    <location>
        <begin position="403"/>
        <end position="427"/>
    </location>
</feature>
<feature type="domain" description="OmpA-like" evidence="13">
    <location>
        <begin position="311"/>
        <end position="427"/>
    </location>
</feature>
<dbReference type="EMBL" id="QEQK01000002">
    <property type="protein sequence ID" value="PWN57371.1"/>
    <property type="molecule type" value="Genomic_DNA"/>
</dbReference>
<sequence length="427" mass="45053">MKSLKALLALAAFGVASSAMAQNSDGRPYIYAGGVAVSPDDRDGQADESFGAMFGYGVPLVNHDLPFVGTNLDLEFSGFYNSLKTNTADDRDFQRGLLVNGIYRLSRQNMQDLFGFTPYLLAGVGYVGEEVANNSENYVSAELGAGVRSFLNDHGTAVRGDLRVQQVFDADFVDVRLNIGLEVPLSSKGVGDADGDGVNDTLDRCPNTPAGVAVTLEGCEADDDFDGVVNSIDQCPRTPNGVPVDATGCSADADLDGVLDAYDECPDSAPGAQVNARGCEGVQDADEDGVADSMDRCPGTGAGIVVDTEGCAIKQTFALEGVKFEFNSAKLTANAKIVLQDVIDTLSGQPSMQAQVAGHTDSKGLAAYNERLSEERAMSVKQFLVDNGIDADRLTVVGYGESKPIASNDTEEGREANRRVEFSVISE</sequence>
<keyword evidence="8 10" id="KW-0472">Membrane</keyword>
<keyword evidence="2" id="KW-0813">Transport</keyword>
<organism evidence="14 15">
    <name type="scientific">Abyssibacter profundi</name>
    <dbReference type="NCBI Taxonomy" id="2182787"/>
    <lineage>
        <taxon>Bacteria</taxon>
        <taxon>Pseudomonadati</taxon>
        <taxon>Pseudomonadota</taxon>
        <taxon>Gammaproteobacteria</taxon>
        <taxon>Chromatiales</taxon>
        <taxon>Oceanococcaceae</taxon>
        <taxon>Abyssibacter</taxon>
    </lineage>
</organism>
<dbReference type="SUPFAM" id="SSF56925">
    <property type="entry name" value="OMPA-like"/>
    <property type="match status" value="1"/>
</dbReference>
<dbReference type="InterPro" id="IPR006664">
    <property type="entry name" value="OMP_bac"/>
</dbReference>
<evidence type="ECO:0000256" key="4">
    <source>
        <dbReference type="ARBA" id="ARBA00022692"/>
    </source>
</evidence>
<dbReference type="Pfam" id="PF00691">
    <property type="entry name" value="OmpA"/>
    <property type="match status" value="1"/>
</dbReference>
<dbReference type="InterPro" id="IPR028974">
    <property type="entry name" value="TSP_type-3_rpt"/>
</dbReference>
<name>A0A363UPI0_9GAMM</name>
<dbReference type="GO" id="GO:0007155">
    <property type="term" value="P:cell adhesion"/>
    <property type="evidence" value="ECO:0007669"/>
    <property type="project" value="InterPro"/>
</dbReference>
<dbReference type="Pfam" id="PF13505">
    <property type="entry name" value="OMP_b-brl"/>
    <property type="match status" value="1"/>
</dbReference>
<dbReference type="InterPro" id="IPR003367">
    <property type="entry name" value="Thrombospondin_3-like_rpt"/>
</dbReference>
<feature type="signal peptide" evidence="12">
    <location>
        <begin position="1"/>
        <end position="21"/>
    </location>
</feature>
<comment type="caution">
    <text evidence="14">The sequence shown here is derived from an EMBL/GenBank/DDBJ whole genome shotgun (WGS) entry which is preliminary data.</text>
</comment>
<gene>
    <name evidence="14" type="ORF">DEH80_02415</name>
</gene>
<evidence type="ECO:0000256" key="11">
    <source>
        <dbReference type="SAM" id="MobiDB-lite"/>
    </source>
</evidence>
<dbReference type="InterPro" id="IPR027385">
    <property type="entry name" value="Beta-barrel_OMP"/>
</dbReference>
<dbReference type="PROSITE" id="PS51123">
    <property type="entry name" value="OMPA_2"/>
    <property type="match status" value="1"/>
</dbReference>
<keyword evidence="3" id="KW-1134">Transmembrane beta strand</keyword>
<evidence type="ECO:0000256" key="10">
    <source>
        <dbReference type="PROSITE-ProRule" id="PRU00473"/>
    </source>
</evidence>
<evidence type="ECO:0000256" key="9">
    <source>
        <dbReference type="ARBA" id="ARBA00023237"/>
    </source>
</evidence>
<keyword evidence="15" id="KW-1185">Reference proteome</keyword>
<dbReference type="GO" id="GO:0005509">
    <property type="term" value="F:calcium ion binding"/>
    <property type="evidence" value="ECO:0007669"/>
    <property type="project" value="InterPro"/>
</dbReference>
<dbReference type="AlphaFoldDB" id="A0A363UPI0"/>
<dbReference type="GO" id="GO:0006811">
    <property type="term" value="P:monoatomic ion transport"/>
    <property type="evidence" value="ECO:0007669"/>
    <property type="project" value="UniProtKB-KW"/>
</dbReference>
<evidence type="ECO:0000256" key="1">
    <source>
        <dbReference type="ARBA" id="ARBA00004571"/>
    </source>
</evidence>
<dbReference type="GO" id="GO:0009279">
    <property type="term" value="C:cell outer membrane"/>
    <property type="evidence" value="ECO:0007669"/>
    <property type="project" value="UniProtKB-SubCell"/>
</dbReference>
<dbReference type="SUPFAM" id="SSF103647">
    <property type="entry name" value="TSP type-3 repeat"/>
    <property type="match status" value="2"/>
</dbReference>
<evidence type="ECO:0000313" key="14">
    <source>
        <dbReference type="EMBL" id="PWN57371.1"/>
    </source>
</evidence>
<dbReference type="Gene3D" id="4.10.1080.10">
    <property type="entry name" value="TSP type-3 repeat"/>
    <property type="match status" value="1"/>
</dbReference>
<dbReference type="Gene3D" id="2.40.160.20">
    <property type="match status" value="1"/>
</dbReference>
<keyword evidence="9" id="KW-0998">Cell outer membrane</keyword>
<dbReference type="Gene3D" id="3.30.1330.60">
    <property type="entry name" value="OmpA-like domain"/>
    <property type="match status" value="1"/>
</dbReference>
<dbReference type="InterPro" id="IPR050330">
    <property type="entry name" value="Bact_OuterMem_StrucFunc"/>
</dbReference>
<dbReference type="InterPro" id="IPR006665">
    <property type="entry name" value="OmpA-like"/>
</dbReference>
<evidence type="ECO:0000313" key="15">
    <source>
        <dbReference type="Proteomes" id="UP000251800"/>
    </source>
</evidence>
<dbReference type="CDD" id="cd07185">
    <property type="entry name" value="OmpA_C-like"/>
    <property type="match status" value="1"/>
</dbReference>
<protein>
    <recommendedName>
        <fullName evidence="13">OmpA-like domain-containing protein</fullName>
    </recommendedName>
</protein>
<keyword evidence="4" id="KW-0812">Transmembrane</keyword>
<evidence type="ECO:0000256" key="6">
    <source>
        <dbReference type="ARBA" id="ARBA00023065"/>
    </source>
</evidence>
<accession>A0A363UPI0</accession>
<evidence type="ECO:0000256" key="2">
    <source>
        <dbReference type="ARBA" id="ARBA00022448"/>
    </source>
</evidence>
<dbReference type="GO" id="GO:0015288">
    <property type="term" value="F:porin activity"/>
    <property type="evidence" value="ECO:0007669"/>
    <property type="project" value="UniProtKB-KW"/>
</dbReference>
<dbReference type="InterPro" id="IPR036737">
    <property type="entry name" value="OmpA-like_sf"/>
</dbReference>
<evidence type="ECO:0000256" key="3">
    <source>
        <dbReference type="ARBA" id="ARBA00022452"/>
    </source>
</evidence>
<evidence type="ECO:0000256" key="7">
    <source>
        <dbReference type="ARBA" id="ARBA00023114"/>
    </source>
</evidence>
<evidence type="ECO:0000256" key="8">
    <source>
        <dbReference type="ARBA" id="ARBA00023136"/>
    </source>
</evidence>
<dbReference type="PRINTS" id="PR01023">
    <property type="entry name" value="NAFLGMOTY"/>
</dbReference>
<feature type="compositionally biased region" description="Basic and acidic residues" evidence="11">
    <location>
        <begin position="411"/>
        <end position="421"/>
    </location>
</feature>
<feature type="chain" id="PRO_5016800493" description="OmpA-like domain-containing protein" evidence="12">
    <location>
        <begin position="22"/>
        <end position="427"/>
    </location>
</feature>